<evidence type="ECO:0000313" key="5">
    <source>
        <dbReference type="EMBL" id="GIC89436.1"/>
    </source>
</evidence>
<name>A0A8E0QUU2_9EURO</name>
<dbReference type="GeneID" id="66993328"/>
<comment type="subcellular location">
    <subcellularLocation>
        <location evidence="1">Secreted</location>
    </subcellularLocation>
</comment>
<dbReference type="InterPro" id="IPR039279">
    <property type="entry name" value="QRT3-like"/>
</dbReference>
<evidence type="ECO:0000313" key="6">
    <source>
        <dbReference type="Proteomes" id="UP000036893"/>
    </source>
</evidence>
<dbReference type="InterPro" id="IPR011050">
    <property type="entry name" value="Pectin_lyase_fold/virulence"/>
</dbReference>
<feature type="domain" description="Rhamnogalacturonase A/B/Epimerase-like pectate lyase" evidence="4">
    <location>
        <begin position="384"/>
        <end position="443"/>
    </location>
</feature>
<dbReference type="SUPFAM" id="SSF51126">
    <property type="entry name" value="Pectin lyase-like"/>
    <property type="match status" value="2"/>
</dbReference>
<dbReference type="Pfam" id="PF12708">
    <property type="entry name" value="Pect-lyase_RHGA_epim"/>
    <property type="match status" value="2"/>
</dbReference>
<feature type="domain" description="Rhamnogalacturonase A/B/Epimerase-like pectate lyase" evidence="4">
    <location>
        <begin position="25"/>
        <end position="255"/>
    </location>
</feature>
<comment type="caution">
    <text evidence="5">The sequence shown here is derived from an EMBL/GenBank/DDBJ whole genome shotgun (WGS) entry which is preliminary data.</text>
</comment>
<sequence>MEGIERKGAIPWGDNPDYKVFRHVVNDYGADPTGQRDSTAAIQRAIDDGKRCGAACNGATTKNAIVYFPPGTYLVSSSISIYFGTQIIGDANNWPTIRAASSFVGLGVLSTDVYVDNGGDGPDGNALEWYINIAWFYSQIRNLKIDITASNRGAYVAALHYQVAQAMTIENVEIIADSATVGVETFKLSMYAENGSGGVMSDITFTGGSFGIYGGSQPFSAARLTFNGCNTAVEVIWDWGWVWKSITVKNAKVGFPLYNDANGQIPGSVTIIDSVFSGTETFAIEMAIPVDVMDSGFTGLVLDNVRLDRPIKDHWSDNLILSSGYYKSYVMGAMYKENKRSWTNGLKDYDREPSLLGPSVAGLDVGPYFERPGDQYADKTAVDFVHLKDEGAAGDGSTDDTVAVQNAFNKYGDGSKIILVDAGTYIIKHTVTVPKNAKIIGETWSQFAASGGYFGDASKPRSCLGKGPTPGVILMEWNVAAESAGSAVLWDVHCPPITTGTNPSSCQVASMLLHVTKRASGYFDNMWLWVADHMIDDPLLDDPLNSMEQLSMYSARGMLIESQKATWLYGTASEHSVFY</sequence>
<dbReference type="AlphaFoldDB" id="A0A8E0QUU2"/>
<reference evidence="5" key="1">
    <citation type="journal article" date="2015" name="Genome Announc.">
        <title>Draft Genome Sequence of the Pathogenic Filamentous Fungus Aspergillus udagawae Strain IFM 46973T.</title>
        <authorList>
            <person name="Kusuya Y."/>
            <person name="Takahashi-Nakaguchi A."/>
            <person name="Takahashi H."/>
            <person name="Yaguchi T."/>
        </authorList>
    </citation>
    <scope>NUCLEOTIDE SEQUENCE</scope>
    <source>
        <strain evidence="5">IFM 46973</strain>
    </source>
</reference>
<dbReference type="InterPro" id="IPR024535">
    <property type="entry name" value="RHGA/B-epi-like_pectate_lyase"/>
</dbReference>
<gene>
    <name evidence="5" type="ORF">Aud_005851</name>
</gene>
<accession>A0A8E0QUU2</accession>
<keyword evidence="2" id="KW-0964">Secreted</keyword>
<dbReference type="PANTHER" id="PTHR33928:SF2">
    <property type="entry name" value="PECTATE LYASE SUPERFAMILY PROTEIN DOMAIN-CONTAINING PROTEIN-RELATED"/>
    <property type="match status" value="1"/>
</dbReference>
<dbReference type="GO" id="GO:0004650">
    <property type="term" value="F:polygalacturonase activity"/>
    <property type="evidence" value="ECO:0007669"/>
    <property type="project" value="InterPro"/>
</dbReference>
<dbReference type="Gene3D" id="2.160.20.10">
    <property type="entry name" value="Single-stranded right-handed beta-helix, Pectin lyase-like"/>
    <property type="match status" value="3"/>
</dbReference>
<evidence type="ECO:0000259" key="4">
    <source>
        <dbReference type="Pfam" id="PF12708"/>
    </source>
</evidence>
<dbReference type="EMBL" id="BBXM02000004">
    <property type="protein sequence ID" value="GIC89436.1"/>
    <property type="molecule type" value="Genomic_DNA"/>
</dbReference>
<protein>
    <recommendedName>
        <fullName evidence="4">Rhamnogalacturonase A/B/Epimerase-like pectate lyase domain-containing protein</fullName>
    </recommendedName>
</protein>
<keyword evidence="3" id="KW-0732">Signal</keyword>
<reference evidence="5" key="2">
    <citation type="submission" date="2021-01" db="EMBL/GenBank/DDBJ databases">
        <title>Pan-genome distribution and transcriptional activeness of fungal secondary metabolism genes in Aspergillus section Fumigati.</title>
        <authorList>
            <person name="Takahashi H."/>
            <person name="Umemura M."/>
            <person name="Ninomiya A."/>
            <person name="Kusuya Y."/>
            <person name="Urayama S."/>
            <person name="Shimizu M."/>
            <person name="Watanabe A."/>
            <person name="Kamei K."/>
            <person name="Yaguchi T."/>
            <person name="Hagiwara D."/>
        </authorList>
    </citation>
    <scope>NUCLEOTIDE SEQUENCE</scope>
    <source>
        <strain evidence="5">IFM 46973</strain>
    </source>
</reference>
<dbReference type="GO" id="GO:0005576">
    <property type="term" value="C:extracellular region"/>
    <property type="evidence" value="ECO:0007669"/>
    <property type="project" value="UniProtKB-SubCell"/>
</dbReference>
<evidence type="ECO:0000256" key="2">
    <source>
        <dbReference type="ARBA" id="ARBA00022525"/>
    </source>
</evidence>
<evidence type="ECO:0000256" key="1">
    <source>
        <dbReference type="ARBA" id="ARBA00004613"/>
    </source>
</evidence>
<dbReference type="InterPro" id="IPR012334">
    <property type="entry name" value="Pectin_lyas_fold"/>
</dbReference>
<organism evidence="5 6">
    <name type="scientific">Aspergillus udagawae</name>
    <dbReference type="NCBI Taxonomy" id="91492"/>
    <lineage>
        <taxon>Eukaryota</taxon>
        <taxon>Fungi</taxon>
        <taxon>Dikarya</taxon>
        <taxon>Ascomycota</taxon>
        <taxon>Pezizomycotina</taxon>
        <taxon>Eurotiomycetes</taxon>
        <taxon>Eurotiomycetidae</taxon>
        <taxon>Eurotiales</taxon>
        <taxon>Aspergillaceae</taxon>
        <taxon>Aspergillus</taxon>
        <taxon>Aspergillus subgen. Fumigati</taxon>
    </lineage>
</organism>
<proteinExistence type="predicted"/>
<dbReference type="Proteomes" id="UP000036893">
    <property type="component" value="Unassembled WGS sequence"/>
</dbReference>
<dbReference type="RefSeq" id="XP_043146702.1">
    <property type="nucleotide sequence ID" value="XM_043290767.1"/>
</dbReference>
<dbReference type="PANTHER" id="PTHR33928">
    <property type="entry name" value="POLYGALACTURONASE QRT3"/>
    <property type="match status" value="1"/>
</dbReference>
<evidence type="ECO:0000256" key="3">
    <source>
        <dbReference type="ARBA" id="ARBA00022729"/>
    </source>
</evidence>
<dbReference type="CDD" id="cd23668">
    <property type="entry name" value="GH55_beta13glucanase-like"/>
    <property type="match status" value="1"/>
</dbReference>